<protein>
    <submittedName>
        <fullName evidence="1">Uncharacterized protein</fullName>
    </submittedName>
</protein>
<sequence>MFVLYFFTLPEVESVVSNGCIGSVGSTGTSGSKEQDLGNSGTLSSSWLSSSVHSTTSSKIRLSLCTMDVSSGKTKCLNFWKK</sequence>
<keyword evidence="2" id="KW-1185">Reference proteome</keyword>
<evidence type="ECO:0000313" key="2">
    <source>
        <dbReference type="Proteomes" id="UP000410492"/>
    </source>
</evidence>
<gene>
    <name evidence="1" type="ORF">CALMAC_LOCUS12869</name>
</gene>
<feature type="non-terminal residue" evidence="1">
    <location>
        <position position="82"/>
    </location>
</feature>
<evidence type="ECO:0000313" key="1">
    <source>
        <dbReference type="EMBL" id="VEN52897.1"/>
    </source>
</evidence>
<dbReference type="EMBL" id="CAACVG010009325">
    <property type="protein sequence ID" value="VEN52897.1"/>
    <property type="molecule type" value="Genomic_DNA"/>
</dbReference>
<accession>A0A653CYI0</accession>
<organism evidence="1 2">
    <name type="scientific">Callosobruchus maculatus</name>
    <name type="common">Southern cowpea weevil</name>
    <name type="synonym">Pulse bruchid</name>
    <dbReference type="NCBI Taxonomy" id="64391"/>
    <lineage>
        <taxon>Eukaryota</taxon>
        <taxon>Metazoa</taxon>
        <taxon>Ecdysozoa</taxon>
        <taxon>Arthropoda</taxon>
        <taxon>Hexapoda</taxon>
        <taxon>Insecta</taxon>
        <taxon>Pterygota</taxon>
        <taxon>Neoptera</taxon>
        <taxon>Endopterygota</taxon>
        <taxon>Coleoptera</taxon>
        <taxon>Polyphaga</taxon>
        <taxon>Cucujiformia</taxon>
        <taxon>Chrysomeloidea</taxon>
        <taxon>Chrysomelidae</taxon>
        <taxon>Bruchinae</taxon>
        <taxon>Bruchini</taxon>
        <taxon>Callosobruchus</taxon>
    </lineage>
</organism>
<dbReference type="Proteomes" id="UP000410492">
    <property type="component" value="Unassembled WGS sequence"/>
</dbReference>
<proteinExistence type="predicted"/>
<name>A0A653CYI0_CALMS</name>
<reference evidence="1 2" key="1">
    <citation type="submission" date="2019-01" db="EMBL/GenBank/DDBJ databases">
        <authorList>
            <person name="Sayadi A."/>
        </authorList>
    </citation>
    <scope>NUCLEOTIDE SEQUENCE [LARGE SCALE GENOMIC DNA]</scope>
</reference>
<dbReference type="AlphaFoldDB" id="A0A653CYI0"/>